<gene>
    <name evidence="8" type="ORF">SAMN05216362_11746</name>
</gene>
<evidence type="ECO:0000256" key="3">
    <source>
        <dbReference type="ARBA" id="ARBA00022692"/>
    </source>
</evidence>
<dbReference type="Pfam" id="PF04024">
    <property type="entry name" value="PspC"/>
    <property type="match status" value="1"/>
</dbReference>
<dbReference type="InterPro" id="IPR052027">
    <property type="entry name" value="PspC"/>
</dbReference>
<comment type="subcellular location">
    <subcellularLocation>
        <location evidence="1">Cell membrane</location>
        <topology evidence="1">Single-pass membrane protein</topology>
    </subcellularLocation>
</comment>
<name>A0A1H9H190_9BACI</name>
<dbReference type="PANTHER" id="PTHR33885">
    <property type="entry name" value="PHAGE SHOCK PROTEIN C"/>
    <property type="match status" value="1"/>
</dbReference>
<evidence type="ECO:0000313" key="8">
    <source>
        <dbReference type="EMBL" id="SEQ56070.1"/>
    </source>
</evidence>
<dbReference type="EMBL" id="FOES01000017">
    <property type="protein sequence ID" value="SEQ56070.1"/>
    <property type="molecule type" value="Genomic_DNA"/>
</dbReference>
<reference evidence="8 9" key="1">
    <citation type="submission" date="2016-10" db="EMBL/GenBank/DDBJ databases">
        <authorList>
            <person name="de Groot N.N."/>
        </authorList>
    </citation>
    <scope>NUCLEOTIDE SEQUENCE [LARGE SCALE GENOMIC DNA]</scope>
    <source>
        <strain evidence="8 9">DSM 21633</strain>
    </source>
</reference>
<protein>
    <submittedName>
        <fullName evidence="8">Phage shock protein C (PspC) family protein</fullName>
    </submittedName>
</protein>
<evidence type="ECO:0000256" key="2">
    <source>
        <dbReference type="ARBA" id="ARBA00022475"/>
    </source>
</evidence>
<keyword evidence="5 6" id="KW-0472">Membrane</keyword>
<evidence type="ECO:0000259" key="7">
    <source>
        <dbReference type="Pfam" id="PF04024"/>
    </source>
</evidence>
<dbReference type="AlphaFoldDB" id="A0A1H9H190"/>
<evidence type="ECO:0000256" key="1">
    <source>
        <dbReference type="ARBA" id="ARBA00004162"/>
    </source>
</evidence>
<evidence type="ECO:0000256" key="6">
    <source>
        <dbReference type="SAM" id="Phobius"/>
    </source>
</evidence>
<sequence length="67" mass="7657">MSLMKANHDKALFGICGGIAEYLSIPSLAVRLIFVFTLPMSFIIYIFLIILMNNRNPYEVRVAFFIV</sequence>
<feature type="domain" description="Phage shock protein PspC N-terminal" evidence="7">
    <location>
        <begin position="3"/>
        <end position="54"/>
    </location>
</feature>
<dbReference type="InterPro" id="IPR007168">
    <property type="entry name" value="Phageshock_PspC_N"/>
</dbReference>
<keyword evidence="9" id="KW-1185">Reference proteome</keyword>
<accession>A0A1H9H190</accession>
<keyword evidence="3 6" id="KW-0812">Transmembrane</keyword>
<keyword evidence="2" id="KW-1003">Cell membrane</keyword>
<proteinExistence type="predicted"/>
<evidence type="ECO:0000313" key="9">
    <source>
        <dbReference type="Proteomes" id="UP000199427"/>
    </source>
</evidence>
<evidence type="ECO:0000256" key="4">
    <source>
        <dbReference type="ARBA" id="ARBA00022989"/>
    </source>
</evidence>
<evidence type="ECO:0000256" key="5">
    <source>
        <dbReference type="ARBA" id="ARBA00023136"/>
    </source>
</evidence>
<dbReference type="PANTHER" id="PTHR33885:SF3">
    <property type="entry name" value="PHAGE SHOCK PROTEIN C"/>
    <property type="match status" value="1"/>
</dbReference>
<dbReference type="GO" id="GO:0005886">
    <property type="term" value="C:plasma membrane"/>
    <property type="evidence" value="ECO:0007669"/>
    <property type="project" value="UniProtKB-SubCell"/>
</dbReference>
<dbReference type="Proteomes" id="UP000199427">
    <property type="component" value="Unassembled WGS sequence"/>
</dbReference>
<dbReference type="STRING" id="571933.SAMN05216362_11746"/>
<organism evidence="8 9">
    <name type="scientific">Piscibacillus halophilus</name>
    <dbReference type="NCBI Taxonomy" id="571933"/>
    <lineage>
        <taxon>Bacteria</taxon>
        <taxon>Bacillati</taxon>
        <taxon>Bacillota</taxon>
        <taxon>Bacilli</taxon>
        <taxon>Bacillales</taxon>
        <taxon>Bacillaceae</taxon>
        <taxon>Piscibacillus</taxon>
    </lineage>
</organism>
<keyword evidence="4 6" id="KW-1133">Transmembrane helix</keyword>
<feature type="transmembrane region" description="Helical" evidence="6">
    <location>
        <begin position="28"/>
        <end position="51"/>
    </location>
</feature>